<evidence type="ECO:0000313" key="2">
    <source>
        <dbReference type="EnsemblPlants" id="TuG1812G0400003263.01.T01.cds381562"/>
    </source>
</evidence>
<reference evidence="3" key="1">
    <citation type="journal article" date="2013" name="Nature">
        <title>Draft genome of the wheat A-genome progenitor Triticum urartu.</title>
        <authorList>
            <person name="Ling H.Q."/>
            <person name="Zhao S."/>
            <person name="Liu D."/>
            <person name="Wang J."/>
            <person name="Sun H."/>
            <person name="Zhang C."/>
            <person name="Fan H."/>
            <person name="Li D."/>
            <person name="Dong L."/>
            <person name="Tao Y."/>
            <person name="Gao C."/>
            <person name="Wu H."/>
            <person name="Li Y."/>
            <person name="Cui Y."/>
            <person name="Guo X."/>
            <person name="Zheng S."/>
            <person name="Wang B."/>
            <person name="Yu K."/>
            <person name="Liang Q."/>
            <person name="Yang W."/>
            <person name="Lou X."/>
            <person name="Chen J."/>
            <person name="Feng M."/>
            <person name="Jian J."/>
            <person name="Zhang X."/>
            <person name="Luo G."/>
            <person name="Jiang Y."/>
            <person name="Liu J."/>
            <person name="Wang Z."/>
            <person name="Sha Y."/>
            <person name="Zhang B."/>
            <person name="Wu H."/>
            <person name="Tang D."/>
            <person name="Shen Q."/>
            <person name="Xue P."/>
            <person name="Zou S."/>
            <person name="Wang X."/>
            <person name="Liu X."/>
            <person name="Wang F."/>
            <person name="Yang Y."/>
            <person name="An X."/>
            <person name="Dong Z."/>
            <person name="Zhang K."/>
            <person name="Zhang X."/>
            <person name="Luo M.C."/>
            <person name="Dvorak J."/>
            <person name="Tong Y."/>
            <person name="Wang J."/>
            <person name="Yang H."/>
            <person name="Li Z."/>
            <person name="Wang D."/>
            <person name="Zhang A."/>
            <person name="Wang J."/>
        </authorList>
    </citation>
    <scope>NUCLEOTIDE SEQUENCE</scope>
    <source>
        <strain evidence="3">cv. G1812</strain>
    </source>
</reference>
<feature type="transmembrane region" description="Helical" evidence="1">
    <location>
        <begin position="61"/>
        <end position="82"/>
    </location>
</feature>
<sequence>MDKTNLRLKYHAMFFSKISRSIIFHKTPKTLFIENNGYVVYEKHTISVRDSSNQSNVKENLVIKLMSIYICLLITMFELFLFTNK</sequence>
<proteinExistence type="predicted"/>
<dbReference type="AlphaFoldDB" id="A0A8R7U949"/>
<reference evidence="2" key="2">
    <citation type="submission" date="2018-03" db="EMBL/GenBank/DDBJ databases">
        <title>The Triticum urartu genome reveals the dynamic nature of wheat genome evolution.</title>
        <authorList>
            <person name="Ling H."/>
            <person name="Ma B."/>
            <person name="Shi X."/>
            <person name="Liu H."/>
            <person name="Dong L."/>
            <person name="Sun H."/>
            <person name="Cao Y."/>
            <person name="Gao Q."/>
            <person name="Zheng S."/>
            <person name="Li Y."/>
            <person name="Yu Y."/>
            <person name="Du H."/>
            <person name="Qi M."/>
            <person name="Li Y."/>
            <person name="Yu H."/>
            <person name="Cui Y."/>
            <person name="Wang N."/>
            <person name="Chen C."/>
            <person name="Wu H."/>
            <person name="Zhao Y."/>
            <person name="Zhang J."/>
            <person name="Li Y."/>
            <person name="Zhou W."/>
            <person name="Zhang B."/>
            <person name="Hu W."/>
            <person name="Eijk M."/>
            <person name="Tang J."/>
            <person name="Witsenboer H."/>
            <person name="Zhao S."/>
            <person name="Li Z."/>
            <person name="Zhang A."/>
            <person name="Wang D."/>
            <person name="Liang C."/>
        </authorList>
    </citation>
    <scope>NUCLEOTIDE SEQUENCE [LARGE SCALE GENOMIC DNA]</scope>
    <source>
        <strain evidence="2">cv. G1812</strain>
    </source>
</reference>
<keyword evidence="1" id="KW-0812">Transmembrane</keyword>
<name>A0A8R7U949_TRIUA</name>
<dbReference type="Gramene" id="TuG1812G0400003263.01.T01">
    <property type="protein sequence ID" value="TuG1812G0400003263.01.T01.cds381562"/>
    <property type="gene ID" value="TuG1812G0400003263.01"/>
</dbReference>
<organism evidence="2 3">
    <name type="scientific">Triticum urartu</name>
    <name type="common">Red wild einkorn</name>
    <name type="synonym">Crithodium urartu</name>
    <dbReference type="NCBI Taxonomy" id="4572"/>
    <lineage>
        <taxon>Eukaryota</taxon>
        <taxon>Viridiplantae</taxon>
        <taxon>Streptophyta</taxon>
        <taxon>Embryophyta</taxon>
        <taxon>Tracheophyta</taxon>
        <taxon>Spermatophyta</taxon>
        <taxon>Magnoliopsida</taxon>
        <taxon>Liliopsida</taxon>
        <taxon>Poales</taxon>
        <taxon>Poaceae</taxon>
        <taxon>BOP clade</taxon>
        <taxon>Pooideae</taxon>
        <taxon>Triticodae</taxon>
        <taxon>Triticeae</taxon>
        <taxon>Triticinae</taxon>
        <taxon>Triticum</taxon>
    </lineage>
</organism>
<keyword evidence="1" id="KW-1133">Transmembrane helix</keyword>
<evidence type="ECO:0000256" key="1">
    <source>
        <dbReference type="SAM" id="Phobius"/>
    </source>
</evidence>
<keyword evidence="1" id="KW-0472">Membrane</keyword>
<accession>A0A8R7U949</accession>
<keyword evidence="3" id="KW-1185">Reference proteome</keyword>
<evidence type="ECO:0000313" key="3">
    <source>
        <dbReference type="Proteomes" id="UP000015106"/>
    </source>
</evidence>
<dbReference type="Proteomes" id="UP000015106">
    <property type="component" value="Chromosome 4"/>
</dbReference>
<dbReference type="EnsemblPlants" id="TuG1812G0400003263.01.T01">
    <property type="protein sequence ID" value="TuG1812G0400003263.01.T01.cds381562"/>
    <property type="gene ID" value="TuG1812G0400003263.01"/>
</dbReference>
<reference evidence="2" key="3">
    <citation type="submission" date="2022-06" db="UniProtKB">
        <authorList>
            <consortium name="EnsemblPlants"/>
        </authorList>
    </citation>
    <scope>IDENTIFICATION</scope>
</reference>
<protein>
    <submittedName>
        <fullName evidence="2">Uncharacterized protein</fullName>
    </submittedName>
</protein>